<feature type="compositionally biased region" description="Basic and acidic residues" evidence="1">
    <location>
        <begin position="369"/>
        <end position="388"/>
    </location>
</feature>
<dbReference type="SMART" id="SM00324">
    <property type="entry name" value="RhoGAP"/>
    <property type="match status" value="1"/>
</dbReference>
<accession>A0A378LSB5</accession>
<dbReference type="Proteomes" id="UP000255297">
    <property type="component" value="Unassembled WGS sequence"/>
</dbReference>
<dbReference type="InterPro" id="IPR000198">
    <property type="entry name" value="RhoGAP_dom"/>
</dbReference>
<dbReference type="EMBL" id="UGPB01000001">
    <property type="protein sequence ID" value="STY29855.1"/>
    <property type="molecule type" value="Genomic_DNA"/>
</dbReference>
<dbReference type="PROSITE" id="PS50238">
    <property type="entry name" value="RHOGAP"/>
    <property type="match status" value="1"/>
</dbReference>
<evidence type="ECO:0000259" key="2">
    <source>
        <dbReference type="PROSITE" id="PS50238"/>
    </source>
</evidence>
<gene>
    <name evidence="3" type="ORF">NCTC11532_02057</name>
</gene>
<feature type="domain" description="Rho-GAP" evidence="2">
    <location>
        <begin position="1"/>
        <end position="204"/>
    </location>
</feature>
<sequence length="397" mass="45898">MAGPYTPHIIVNVLRSIVHLISQKPELLSTSGVFRVAGAKAETEKLLEQLIEQQYNVDVLIQYVMNKDEINNLHLYDILGMIPAILKQSQILDSTDKLLIDFSKKLKALLESSKPVLTETNRLFHELINQLLLSHRIDHQRAGEILDHYCHLMHLAGAYQDKNLMTYNNLAIIMAPNLTHILNLAPETNFLALHGLINRLTPVLEAYISDTNWSVGFEARHAKKLDHLVKTREFIHEQLKHMKESSRDEMVIPMKSLTEKALVIQTHIEENDKQQSHSKRKLKRQLSKQKSLLEEELVGIKSKISDLTPKISQMNTAHHELQEEMDLIYHSGEEMRTCRTLREQTSNLSHFSMFHSEKNKKPSSFLTFPKDEEKENLEIQNESDHQEQEVFDYNGPK</sequence>
<name>A0A378LSB5_9GAMM</name>
<keyword evidence="4" id="KW-1185">Reference proteome</keyword>
<dbReference type="Pfam" id="PF00620">
    <property type="entry name" value="RhoGAP"/>
    <property type="match status" value="1"/>
</dbReference>
<evidence type="ECO:0000256" key="1">
    <source>
        <dbReference type="SAM" id="MobiDB-lite"/>
    </source>
</evidence>
<proteinExistence type="predicted"/>
<feature type="region of interest" description="Disordered" evidence="1">
    <location>
        <begin position="358"/>
        <end position="397"/>
    </location>
</feature>
<dbReference type="InterPro" id="IPR008936">
    <property type="entry name" value="Rho_GTPase_activation_prot"/>
</dbReference>
<dbReference type="RefSeq" id="WP_031564773.1">
    <property type="nucleotide sequence ID" value="NZ_CAAAIS010000001.1"/>
</dbReference>
<organism evidence="3 4">
    <name type="scientific">Legionella wadsworthii</name>
    <dbReference type="NCBI Taxonomy" id="28088"/>
    <lineage>
        <taxon>Bacteria</taxon>
        <taxon>Pseudomonadati</taxon>
        <taxon>Pseudomonadota</taxon>
        <taxon>Gammaproteobacteria</taxon>
        <taxon>Legionellales</taxon>
        <taxon>Legionellaceae</taxon>
        <taxon>Legionella</taxon>
    </lineage>
</organism>
<dbReference type="AlphaFoldDB" id="A0A378LSB5"/>
<protein>
    <submittedName>
        <fullName evidence="3">RhoGAP domain protein (GTPase activator of small GTPases)</fullName>
    </submittedName>
</protein>
<evidence type="ECO:0000313" key="4">
    <source>
        <dbReference type="Proteomes" id="UP000255297"/>
    </source>
</evidence>
<dbReference type="OrthoDB" id="5652643at2"/>
<dbReference type="Gene3D" id="1.10.555.10">
    <property type="entry name" value="Rho GTPase activation protein"/>
    <property type="match status" value="1"/>
</dbReference>
<reference evidence="3 4" key="1">
    <citation type="submission" date="2018-06" db="EMBL/GenBank/DDBJ databases">
        <authorList>
            <consortium name="Pathogen Informatics"/>
            <person name="Doyle S."/>
        </authorList>
    </citation>
    <scope>NUCLEOTIDE SEQUENCE [LARGE SCALE GENOMIC DNA]</scope>
    <source>
        <strain evidence="3 4">NCTC11532</strain>
    </source>
</reference>
<dbReference type="SUPFAM" id="SSF48350">
    <property type="entry name" value="GTPase activation domain, GAP"/>
    <property type="match status" value="1"/>
</dbReference>
<evidence type="ECO:0000313" key="3">
    <source>
        <dbReference type="EMBL" id="STY29855.1"/>
    </source>
</evidence>
<dbReference type="GO" id="GO:0007165">
    <property type="term" value="P:signal transduction"/>
    <property type="evidence" value="ECO:0007669"/>
    <property type="project" value="InterPro"/>
</dbReference>